<feature type="transmembrane region" description="Helical" evidence="8">
    <location>
        <begin position="271"/>
        <end position="293"/>
    </location>
</feature>
<feature type="transmembrane region" description="Helical" evidence="8">
    <location>
        <begin position="305"/>
        <end position="324"/>
    </location>
</feature>
<evidence type="ECO:0000256" key="2">
    <source>
        <dbReference type="ARBA" id="ARBA00007998"/>
    </source>
</evidence>
<evidence type="ECO:0000313" key="10">
    <source>
        <dbReference type="Proteomes" id="UP000658690"/>
    </source>
</evidence>
<evidence type="ECO:0000313" key="9">
    <source>
        <dbReference type="EMBL" id="NOU87014.1"/>
    </source>
</evidence>
<feature type="transmembrane region" description="Helical" evidence="8">
    <location>
        <begin position="114"/>
        <end position="134"/>
    </location>
</feature>
<feature type="transmembrane region" description="Helical" evidence="8">
    <location>
        <begin position="12"/>
        <end position="28"/>
    </location>
</feature>
<evidence type="ECO:0000256" key="4">
    <source>
        <dbReference type="ARBA" id="ARBA00022544"/>
    </source>
</evidence>
<dbReference type="EMBL" id="WHOC01000073">
    <property type="protein sequence ID" value="NOU87014.1"/>
    <property type="molecule type" value="Genomic_DNA"/>
</dbReference>
<keyword evidence="6 8" id="KW-1133">Transmembrane helix</keyword>
<evidence type="ECO:0000256" key="5">
    <source>
        <dbReference type="ARBA" id="ARBA00022692"/>
    </source>
</evidence>
<protein>
    <submittedName>
        <fullName evidence="9">GerAB/ArcD/ProY family transporter</fullName>
    </submittedName>
</protein>
<dbReference type="Gene3D" id="1.20.1740.10">
    <property type="entry name" value="Amino acid/polyamine transporter I"/>
    <property type="match status" value="1"/>
</dbReference>
<comment type="similarity">
    <text evidence="2">Belongs to the amino acid-polyamine-organocation (APC) superfamily. Spore germination protein (SGP) (TC 2.A.3.9) family.</text>
</comment>
<evidence type="ECO:0000256" key="7">
    <source>
        <dbReference type="ARBA" id="ARBA00023136"/>
    </source>
</evidence>
<feature type="transmembrane region" description="Helical" evidence="8">
    <location>
        <begin position="215"/>
        <end position="238"/>
    </location>
</feature>
<comment type="caution">
    <text evidence="9">The sequence shown here is derived from an EMBL/GenBank/DDBJ whole genome shotgun (WGS) entry which is preliminary data.</text>
</comment>
<feature type="transmembrane region" description="Helical" evidence="8">
    <location>
        <begin position="336"/>
        <end position="356"/>
    </location>
</feature>
<evidence type="ECO:0000256" key="1">
    <source>
        <dbReference type="ARBA" id="ARBA00004141"/>
    </source>
</evidence>
<dbReference type="PANTHER" id="PTHR34975:SF2">
    <property type="entry name" value="SPORE GERMINATION PROTEIN A2"/>
    <property type="match status" value="1"/>
</dbReference>
<feature type="transmembrane region" description="Helical" evidence="8">
    <location>
        <begin position="40"/>
        <end position="64"/>
    </location>
</feature>
<keyword evidence="7 8" id="KW-0472">Membrane</keyword>
<keyword evidence="10" id="KW-1185">Reference proteome</keyword>
<feature type="transmembrane region" description="Helical" evidence="8">
    <location>
        <begin position="183"/>
        <end position="203"/>
    </location>
</feature>
<evidence type="ECO:0000256" key="6">
    <source>
        <dbReference type="ARBA" id="ARBA00022989"/>
    </source>
</evidence>
<comment type="subcellular location">
    <subcellularLocation>
        <location evidence="1">Membrane</location>
        <topology evidence="1">Multi-pass membrane protein</topology>
    </subcellularLocation>
</comment>
<dbReference type="RefSeq" id="WP_171690220.1">
    <property type="nucleotide sequence ID" value="NZ_WHOC01000073.1"/>
</dbReference>
<evidence type="ECO:0000256" key="3">
    <source>
        <dbReference type="ARBA" id="ARBA00022448"/>
    </source>
</evidence>
<keyword evidence="3" id="KW-0813">Transport</keyword>
<proteinExistence type="inferred from homology"/>
<keyword evidence="4" id="KW-0309">Germination</keyword>
<sequence>MEKEVISNRQFMQLLAIISIATTILYVPQSLTATTGRDGWLFIFIFGLFGCINIMLFIVLERLFPGKSFFHINRIVFGRFIGGLFNFAYIFYFIDLCTWVMREFTDFFLITIEPSTPFSVFLIVAIVLSSYVVFHGMEVLSRMNEVIFFITFCAYLILCLLLVNQYHPEYLLPILENGLLEPLKFWAVPTSFFGDAFIVCMFINHVRKTKHTPVYAVIGMLLAILLSCILVLVSTMTLGAETTEKLTYPTLSLIRNINIANFVDRIDMFVVTIWMLGIFIKFSFYFMGSVYGLSEVLSIKNHRWLILPIALCMFIHTKFKVSSLVQLSTIYNVKPWYFQTFQLYLPILILLVALIVRKRMSKQP</sequence>
<reference evidence="9 10" key="1">
    <citation type="submission" date="2019-10" db="EMBL/GenBank/DDBJ databases">
        <title>Description of Paenibacillus choica sp. nov.</title>
        <authorList>
            <person name="Carlier A."/>
            <person name="Qi S."/>
        </authorList>
    </citation>
    <scope>NUCLEOTIDE SEQUENCE [LARGE SCALE GENOMIC DNA]</scope>
    <source>
        <strain evidence="9 10">LMG 31460</strain>
    </source>
</reference>
<evidence type="ECO:0000256" key="8">
    <source>
        <dbReference type="SAM" id="Phobius"/>
    </source>
</evidence>
<dbReference type="InterPro" id="IPR004761">
    <property type="entry name" value="Spore_GerAB"/>
</dbReference>
<gene>
    <name evidence="9" type="ORF">GC102_14665</name>
</gene>
<name>A0ABX1Z2H6_9BACL</name>
<dbReference type="NCBIfam" id="TIGR00912">
    <property type="entry name" value="2A0309"/>
    <property type="match status" value="1"/>
</dbReference>
<dbReference type="Pfam" id="PF03845">
    <property type="entry name" value="Spore_permease"/>
    <property type="match status" value="1"/>
</dbReference>
<organism evidence="9 10">
    <name type="scientific">Paenibacillus germinis</name>
    <dbReference type="NCBI Taxonomy" id="2654979"/>
    <lineage>
        <taxon>Bacteria</taxon>
        <taxon>Bacillati</taxon>
        <taxon>Bacillota</taxon>
        <taxon>Bacilli</taxon>
        <taxon>Bacillales</taxon>
        <taxon>Paenibacillaceae</taxon>
        <taxon>Paenibacillus</taxon>
    </lineage>
</organism>
<accession>A0ABX1Z2H6</accession>
<feature type="transmembrane region" description="Helical" evidence="8">
    <location>
        <begin position="146"/>
        <end position="163"/>
    </location>
</feature>
<dbReference type="Proteomes" id="UP000658690">
    <property type="component" value="Unassembled WGS sequence"/>
</dbReference>
<feature type="transmembrane region" description="Helical" evidence="8">
    <location>
        <begin position="76"/>
        <end position="94"/>
    </location>
</feature>
<keyword evidence="5 8" id="KW-0812">Transmembrane</keyword>
<dbReference type="PANTHER" id="PTHR34975">
    <property type="entry name" value="SPORE GERMINATION PROTEIN A2"/>
    <property type="match status" value="1"/>
</dbReference>